<proteinExistence type="predicted"/>
<protein>
    <recommendedName>
        <fullName evidence="1">HTH cro/C1-type domain-containing protein</fullName>
    </recommendedName>
</protein>
<dbReference type="AlphaFoldDB" id="A0AAV3XHF6"/>
<dbReference type="GO" id="GO:0003677">
    <property type="term" value="F:DNA binding"/>
    <property type="evidence" value="ECO:0007669"/>
    <property type="project" value="InterPro"/>
</dbReference>
<dbReference type="PROSITE" id="PS50943">
    <property type="entry name" value="HTH_CROC1"/>
    <property type="match status" value="1"/>
</dbReference>
<dbReference type="SMART" id="SM00530">
    <property type="entry name" value="HTH_XRE"/>
    <property type="match status" value="1"/>
</dbReference>
<comment type="caution">
    <text evidence="2">The sequence shown here is derived from an EMBL/GenBank/DDBJ whole genome shotgun (WGS) entry which is preliminary data.</text>
</comment>
<accession>A0AAV3XHF6</accession>
<dbReference type="SUPFAM" id="SSF47413">
    <property type="entry name" value="lambda repressor-like DNA-binding domains"/>
    <property type="match status" value="1"/>
</dbReference>
<sequence length="83" mass="9166">MGKAGKALRQALETYGISQNKLAVTLGVDRSVVFHWFHEKRDPSAETVVQIATALKTINPEAAAEFISLYVGDFLHHEDENPS</sequence>
<dbReference type="InterPro" id="IPR001387">
    <property type="entry name" value="Cro/C1-type_HTH"/>
</dbReference>
<feature type="domain" description="HTH cro/C1-type" evidence="1">
    <location>
        <begin position="8"/>
        <end position="63"/>
    </location>
</feature>
<dbReference type="Gene3D" id="1.10.260.40">
    <property type="entry name" value="lambda repressor-like DNA-binding domains"/>
    <property type="match status" value="1"/>
</dbReference>
<organism evidence="2 3">
    <name type="scientific">Microseira wollei NIES-4236</name>
    <dbReference type="NCBI Taxonomy" id="2530354"/>
    <lineage>
        <taxon>Bacteria</taxon>
        <taxon>Bacillati</taxon>
        <taxon>Cyanobacteriota</taxon>
        <taxon>Cyanophyceae</taxon>
        <taxon>Oscillatoriophycideae</taxon>
        <taxon>Aerosakkonematales</taxon>
        <taxon>Aerosakkonemataceae</taxon>
        <taxon>Microseira</taxon>
    </lineage>
</organism>
<evidence type="ECO:0000313" key="2">
    <source>
        <dbReference type="EMBL" id="GET40948.1"/>
    </source>
</evidence>
<evidence type="ECO:0000313" key="3">
    <source>
        <dbReference type="Proteomes" id="UP001050975"/>
    </source>
</evidence>
<gene>
    <name evidence="2" type="ORF">MiSe_57600</name>
</gene>
<dbReference type="InterPro" id="IPR010982">
    <property type="entry name" value="Lambda_DNA-bd_dom_sf"/>
</dbReference>
<keyword evidence="3" id="KW-1185">Reference proteome</keyword>
<reference evidence="2" key="1">
    <citation type="submission" date="2019-10" db="EMBL/GenBank/DDBJ databases">
        <title>Draft genome sequece of Microseira wollei NIES-4236.</title>
        <authorList>
            <person name="Yamaguchi H."/>
            <person name="Suzuki S."/>
            <person name="Kawachi M."/>
        </authorList>
    </citation>
    <scope>NUCLEOTIDE SEQUENCE</scope>
    <source>
        <strain evidence="2">NIES-4236</strain>
    </source>
</reference>
<name>A0AAV3XHF6_9CYAN</name>
<dbReference type="EMBL" id="BLAY01000104">
    <property type="protein sequence ID" value="GET40948.1"/>
    <property type="molecule type" value="Genomic_DNA"/>
</dbReference>
<dbReference type="Pfam" id="PF01381">
    <property type="entry name" value="HTH_3"/>
    <property type="match status" value="1"/>
</dbReference>
<evidence type="ECO:0000259" key="1">
    <source>
        <dbReference type="PROSITE" id="PS50943"/>
    </source>
</evidence>
<dbReference type="RefSeq" id="WP_226587175.1">
    <property type="nucleotide sequence ID" value="NZ_BLAY01000104.1"/>
</dbReference>
<dbReference type="Proteomes" id="UP001050975">
    <property type="component" value="Unassembled WGS sequence"/>
</dbReference>
<dbReference type="CDD" id="cd00093">
    <property type="entry name" value="HTH_XRE"/>
    <property type="match status" value="1"/>
</dbReference>